<dbReference type="GO" id="GO:0005829">
    <property type="term" value="C:cytosol"/>
    <property type="evidence" value="ECO:0007669"/>
    <property type="project" value="TreeGrafter"/>
</dbReference>
<dbReference type="EMBL" id="AMZY02000007">
    <property type="protein sequence ID" value="EMS34124.1"/>
    <property type="molecule type" value="Genomic_DNA"/>
</dbReference>
<evidence type="ECO:0000313" key="2">
    <source>
        <dbReference type="EMBL" id="EMS34124.1"/>
    </source>
</evidence>
<protein>
    <recommendedName>
        <fullName evidence="1">UPF0246 protein C943_03941</fullName>
    </recommendedName>
</protein>
<keyword evidence="3" id="KW-1185">Reference proteome</keyword>
<dbReference type="InterPro" id="IPR005583">
    <property type="entry name" value="YaaA"/>
</dbReference>
<name>M7XH08_9BACT</name>
<dbReference type="eggNOG" id="COG3022">
    <property type="taxonomic scope" value="Bacteria"/>
</dbReference>
<evidence type="ECO:0000256" key="1">
    <source>
        <dbReference type="HAMAP-Rule" id="MF_00652"/>
    </source>
</evidence>
<accession>M7XH08</accession>
<comment type="caution">
    <text evidence="2">The sequence shown here is derived from an EMBL/GenBank/DDBJ whole genome shotgun (WGS) entry which is preliminary data.</text>
</comment>
<dbReference type="InParanoid" id="M7XH08"/>
<evidence type="ECO:0000313" key="3">
    <source>
        <dbReference type="Proteomes" id="UP000010953"/>
    </source>
</evidence>
<dbReference type="AlphaFoldDB" id="M7XH08"/>
<dbReference type="Proteomes" id="UP000010953">
    <property type="component" value="Unassembled WGS sequence"/>
</dbReference>
<proteinExistence type="inferred from homology"/>
<gene>
    <name evidence="2" type="ORF">C943_03941</name>
</gene>
<dbReference type="GO" id="GO:0033194">
    <property type="term" value="P:response to hydroperoxide"/>
    <property type="evidence" value="ECO:0007669"/>
    <property type="project" value="TreeGrafter"/>
</dbReference>
<dbReference type="PANTHER" id="PTHR30283:SF4">
    <property type="entry name" value="PEROXIDE STRESS RESISTANCE PROTEIN YAAA"/>
    <property type="match status" value="1"/>
</dbReference>
<dbReference type="STRING" id="1239962.C943_03941"/>
<dbReference type="NCBIfam" id="NF002542">
    <property type="entry name" value="PRK02101.1-3"/>
    <property type="match status" value="1"/>
</dbReference>
<reference evidence="2" key="1">
    <citation type="submission" date="2013-01" db="EMBL/GenBank/DDBJ databases">
        <title>Genome assembly of Mariniradius saccharolyticus AK6.</title>
        <authorList>
            <person name="Vaidya B."/>
            <person name="Khatri I."/>
            <person name="Tanuku N.R.S."/>
            <person name="Subramanian S."/>
            <person name="Pinnaka A."/>
        </authorList>
    </citation>
    <scope>NUCLEOTIDE SEQUENCE [LARGE SCALE GENOMIC DNA]</scope>
    <source>
        <strain evidence="2">AK6</strain>
    </source>
</reference>
<dbReference type="Pfam" id="PF03883">
    <property type="entry name" value="H2O2_YaaD"/>
    <property type="match status" value="1"/>
</dbReference>
<dbReference type="HAMAP" id="MF_00652">
    <property type="entry name" value="UPF0246"/>
    <property type="match status" value="1"/>
</dbReference>
<sequence>MPDFQKETFELVSVMKKKSVDDIKELMDISDNLAVLNKRRYLDFQKSFDFSTSKQALLAFHGDVYTQIEVQSYSKDDFEFAQAHLRILSGLYGLLRPMDLIQPYRLEMGVRLENKKGKNLYEFWGSRIAKAINQAADKQPIVNLASQEYFKAVDTKKLKSSVVTPIFLEYRNGKYETIGLFAKKARGMMVNHIIKNRIEDPEQLKAFQEANYEFAGEGAEGIWRFVR</sequence>
<comment type="similarity">
    <text evidence="1">Belongs to the UPF0246 family.</text>
</comment>
<organism evidence="2 3">
    <name type="scientific">Mariniradius saccharolyticus AK6</name>
    <dbReference type="NCBI Taxonomy" id="1239962"/>
    <lineage>
        <taxon>Bacteria</taxon>
        <taxon>Pseudomonadati</taxon>
        <taxon>Bacteroidota</taxon>
        <taxon>Cytophagia</taxon>
        <taxon>Cytophagales</taxon>
        <taxon>Cyclobacteriaceae</taxon>
        <taxon>Mariniradius</taxon>
    </lineage>
</organism>
<dbReference type="PANTHER" id="PTHR30283">
    <property type="entry name" value="PEROXIDE STRESS RESPONSE PROTEIN YAAA"/>
    <property type="match status" value="1"/>
</dbReference>